<evidence type="ECO:0000256" key="9">
    <source>
        <dbReference type="SAM" id="MobiDB-lite"/>
    </source>
</evidence>
<dbReference type="PANTHER" id="PTHR12162">
    <property type="entry name" value="NIBRIN-RELATED"/>
    <property type="match status" value="1"/>
</dbReference>
<dbReference type="InterPro" id="IPR013908">
    <property type="entry name" value="Nibrin_C"/>
</dbReference>
<dbReference type="GO" id="GO:0000724">
    <property type="term" value="P:double-strand break repair via homologous recombination"/>
    <property type="evidence" value="ECO:0007669"/>
    <property type="project" value="TreeGrafter"/>
</dbReference>
<evidence type="ECO:0000313" key="11">
    <source>
        <dbReference type="EMBL" id="GFO06110.1"/>
    </source>
</evidence>
<feature type="compositionally biased region" description="Low complexity" evidence="9">
    <location>
        <begin position="727"/>
        <end position="738"/>
    </location>
</feature>
<dbReference type="AlphaFoldDB" id="A0AAV4AFF6"/>
<dbReference type="SUPFAM" id="SSF52113">
    <property type="entry name" value="BRCT domain"/>
    <property type="match status" value="1"/>
</dbReference>
<accession>A0AAV4AFF6</accession>
<organism evidence="11 12">
    <name type="scientific">Plakobranchus ocellatus</name>
    <dbReference type="NCBI Taxonomy" id="259542"/>
    <lineage>
        <taxon>Eukaryota</taxon>
        <taxon>Metazoa</taxon>
        <taxon>Spiralia</taxon>
        <taxon>Lophotrochozoa</taxon>
        <taxon>Mollusca</taxon>
        <taxon>Gastropoda</taxon>
        <taxon>Heterobranchia</taxon>
        <taxon>Euthyneura</taxon>
        <taxon>Panpulmonata</taxon>
        <taxon>Sacoglossa</taxon>
        <taxon>Placobranchoidea</taxon>
        <taxon>Plakobranchidae</taxon>
        <taxon>Plakobranchus</taxon>
    </lineage>
</organism>
<dbReference type="Gene3D" id="3.40.50.10190">
    <property type="entry name" value="BRCT domain"/>
    <property type="match status" value="1"/>
</dbReference>
<feature type="compositionally biased region" description="Basic and acidic residues" evidence="9">
    <location>
        <begin position="758"/>
        <end position="781"/>
    </location>
</feature>
<dbReference type="GO" id="GO:0005694">
    <property type="term" value="C:chromosome"/>
    <property type="evidence" value="ECO:0007669"/>
    <property type="project" value="UniProtKB-SubCell"/>
</dbReference>
<dbReference type="Pfam" id="PF00533">
    <property type="entry name" value="BRCT"/>
    <property type="match status" value="1"/>
</dbReference>
<dbReference type="SUPFAM" id="SSF49879">
    <property type="entry name" value="SMAD/FHA domain"/>
    <property type="match status" value="1"/>
</dbReference>
<dbReference type="PROSITE" id="PS50006">
    <property type="entry name" value="FHA_DOMAIN"/>
    <property type="match status" value="1"/>
</dbReference>
<proteinExistence type="inferred from homology"/>
<comment type="caution">
    <text evidence="11">The sequence shown here is derived from an EMBL/GenBank/DDBJ whole genome shotgun (WGS) entry which is preliminary data.</text>
</comment>
<evidence type="ECO:0000256" key="1">
    <source>
        <dbReference type="ARBA" id="ARBA00004123"/>
    </source>
</evidence>
<dbReference type="InterPro" id="IPR032429">
    <property type="entry name" value="Nibrin_BRCT2"/>
</dbReference>
<dbReference type="EMBL" id="BLXT01003762">
    <property type="protein sequence ID" value="GFO06110.1"/>
    <property type="molecule type" value="Genomic_DNA"/>
</dbReference>
<dbReference type="CDD" id="cd22667">
    <property type="entry name" value="FHA_NBN"/>
    <property type="match status" value="1"/>
</dbReference>
<dbReference type="GO" id="GO:0007095">
    <property type="term" value="P:mitotic G2 DNA damage checkpoint signaling"/>
    <property type="evidence" value="ECO:0007669"/>
    <property type="project" value="InterPro"/>
</dbReference>
<keyword evidence="12" id="KW-1185">Reference proteome</keyword>
<feature type="region of interest" description="Disordered" evidence="9">
    <location>
        <begin position="463"/>
        <end position="553"/>
    </location>
</feature>
<keyword evidence="4" id="KW-0227">DNA damage</keyword>
<evidence type="ECO:0000256" key="7">
    <source>
        <dbReference type="ARBA" id="ARBA00023306"/>
    </source>
</evidence>
<feature type="region of interest" description="Disordered" evidence="9">
    <location>
        <begin position="579"/>
        <end position="800"/>
    </location>
</feature>
<dbReference type="CDD" id="cd17741">
    <property type="entry name" value="BRCT_nibrin"/>
    <property type="match status" value="1"/>
</dbReference>
<keyword evidence="5" id="KW-0234">DNA repair</keyword>
<comment type="subcellular location">
    <subcellularLocation>
        <location evidence="2">Chromosome</location>
    </subcellularLocation>
    <subcellularLocation>
        <location evidence="1">Nucleus</location>
    </subcellularLocation>
</comment>
<dbReference type="SMART" id="SM00240">
    <property type="entry name" value="FHA"/>
    <property type="match status" value="1"/>
</dbReference>
<feature type="compositionally biased region" description="Polar residues" evidence="9">
    <location>
        <begin position="670"/>
        <end position="690"/>
    </location>
</feature>
<evidence type="ECO:0000256" key="8">
    <source>
        <dbReference type="ARBA" id="ARBA00044757"/>
    </source>
</evidence>
<evidence type="ECO:0000256" key="5">
    <source>
        <dbReference type="ARBA" id="ARBA00023204"/>
    </source>
</evidence>
<dbReference type="Pfam" id="PF16508">
    <property type="entry name" value="NIBRIN_BRCT_II"/>
    <property type="match status" value="1"/>
</dbReference>
<dbReference type="InterPro" id="IPR040227">
    <property type="entry name" value="Nibrin-rel"/>
</dbReference>
<feature type="compositionally biased region" description="Polar residues" evidence="9">
    <location>
        <begin position="716"/>
        <end position="726"/>
    </location>
</feature>
<evidence type="ECO:0000259" key="10">
    <source>
        <dbReference type="PROSITE" id="PS50006"/>
    </source>
</evidence>
<reference evidence="11 12" key="1">
    <citation type="journal article" date="2021" name="Elife">
        <title>Chloroplast acquisition without the gene transfer in kleptoplastic sea slugs, Plakobranchus ocellatus.</title>
        <authorList>
            <person name="Maeda T."/>
            <person name="Takahashi S."/>
            <person name="Yoshida T."/>
            <person name="Shimamura S."/>
            <person name="Takaki Y."/>
            <person name="Nagai Y."/>
            <person name="Toyoda A."/>
            <person name="Suzuki Y."/>
            <person name="Arimoto A."/>
            <person name="Ishii H."/>
            <person name="Satoh N."/>
            <person name="Nishiyama T."/>
            <person name="Hasebe M."/>
            <person name="Maruyama T."/>
            <person name="Minagawa J."/>
            <person name="Obokata J."/>
            <person name="Shigenobu S."/>
        </authorList>
    </citation>
    <scope>NUCLEOTIDE SEQUENCE [LARGE SCALE GENOMIC DNA]</scope>
</reference>
<dbReference type="PANTHER" id="PTHR12162:SF0">
    <property type="entry name" value="NIBRIN"/>
    <property type="match status" value="1"/>
</dbReference>
<feature type="region of interest" description="Disordered" evidence="9">
    <location>
        <begin position="346"/>
        <end position="370"/>
    </location>
</feature>
<evidence type="ECO:0000256" key="2">
    <source>
        <dbReference type="ARBA" id="ARBA00004286"/>
    </source>
</evidence>
<dbReference type="Gene3D" id="2.60.200.20">
    <property type="match status" value="1"/>
</dbReference>
<dbReference type="InterPro" id="IPR008984">
    <property type="entry name" value="SMAD_FHA_dom_sf"/>
</dbReference>
<dbReference type="Gene3D" id="3.40.50.10980">
    <property type="entry name" value="Nibrin, BRCT2 domain"/>
    <property type="match status" value="1"/>
</dbReference>
<keyword evidence="6" id="KW-0539">Nucleus</keyword>
<dbReference type="Pfam" id="PF08599">
    <property type="entry name" value="Nbs1_C"/>
    <property type="match status" value="1"/>
</dbReference>
<gene>
    <name evidence="11" type="ORF">PoB_003261500</name>
</gene>
<dbReference type="GO" id="GO:0030870">
    <property type="term" value="C:Mre11 complex"/>
    <property type="evidence" value="ECO:0007669"/>
    <property type="project" value="InterPro"/>
</dbReference>
<feature type="compositionally biased region" description="Polar residues" evidence="9">
    <location>
        <begin position="346"/>
        <end position="355"/>
    </location>
</feature>
<dbReference type="InterPro" id="IPR043014">
    <property type="entry name" value="Nibrin_BRCT2_sf"/>
</dbReference>
<dbReference type="InterPro" id="IPR036420">
    <property type="entry name" value="BRCT_dom_sf"/>
</dbReference>
<dbReference type="FunFam" id="2.60.200.20:FF:000017">
    <property type="entry name" value="Nibrin"/>
    <property type="match status" value="1"/>
</dbReference>
<feature type="domain" description="FHA" evidence="10">
    <location>
        <begin position="23"/>
        <end position="81"/>
    </location>
</feature>
<feature type="compositionally biased region" description="Polar residues" evidence="9">
    <location>
        <begin position="463"/>
        <end position="492"/>
    </location>
</feature>
<dbReference type="Proteomes" id="UP000735302">
    <property type="component" value="Unassembled WGS sequence"/>
</dbReference>
<sequence>MWILESTAHPEQKAHSILGDHKYVVGRQNCDIVVADPSVSRRQAVLTMAHYETNVAKSFVIPTLTLEDVSKFGTYVNGKAVKTAGGNTVTLKEDDQIKFGGTPASIYRVKYHPFLATTSCLEKGPKKALQRVMCLLGGHLVRDWRPACDLLIMSKINVTLKVICAINNQKHIVTPKYLDDLYEHYMGRRDKPDPMGYLPEVVDQEVPSGVSFHPDKRRQTLLKGLKFYFMSPLQFNKTNLAVSTAGGQPILLEDGTEDDAEAMTQDGTAVVLVTKDVMDTLTPASATFVRTVIATLRRKNLRMITDPEIGTAILTCNMVDYCNPRAALAPNLQAAIASQMLSQMQDGDSTTQSSFPGAGQAVQDFKPEMRSLPVPGTAERLRPLRNIDTEPQPIKIEKISQDNCNKTSDKGQMARNIAPTATAPHPPGLHRPSSESTEITLISDPVLALPMWSKEKQDCFETLNTSTTGSRAKTRDGTGSSKAPVSLSTSRLSGDLFSEPVSDTAAQPAPSSNSGTRPKHCVDNFERESEGLSVFARQRNRKRGSSIHLDDDGSDCEVNISSMKKGVGKHRRFTSLFDDDEEEEDDMQRNSTRNAKSSVPSKRKPLFDDEDEGMSDINARNKGFQNEKTHIQSKSAGGPGRNYETDVMMEKTEQNLSTNDTMKEGRQYTDLHTSSKGNHSHSNLTTTSDATVVKCPRSLLGRQSGDKGQQEAATADNLTSGDGNHLSSSSSSSSSASAVGSRTGWVNVAAQKTRTRSRVADKGRNEETVDSKDDVDIKPDTETENAGSGKLPTIIGGRDLEEHRTSAHKDLEDLFAEEMKRQNERDEEEKQNRDLFDWDTKSRKTSNRRFH</sequence>
<feature type="compositionally biased region" description="Basic and acidic residues" evidence="9">
    <location>
        <begin position="520"/>
        <end position="530"/>
    </location>
</feature>
<evidence type="ECO:0000256" key="3">
    <source>
        <dbReference type="ARBA" id="ARBA00022454"/>
    </source>
</evidence>
<dbReference type="SMART" id="SM01348">
    <property type="entry name" value="Nbs1_C"/>
    <property type="match status" value="1"/>
</dbReference>
<evidence type="ECO:0000313" key="12">
    <source>
        <dbReference type="Proteomes" id="UP000735302"/>
    </source>
</evidence>
<dbReference type="InterPro" id="IPR001357">
    <property type="entry name" value="BRCT_dom"/>
</dbReference>
<dbReference type="InterPro" id="IPR000253">
    <property type="entry name" value="FHA_dom"/>
</dbReference>
<keyword evidence="3" id="KW-0158">Chromosome</keyword>
<name>A0AAV4AFF6_9GAST</name>
<comment type="similarity">
    <text evidence="8">Belongs to the Nibrin family.</text>
</comment>
<protein>
    <submittedName>
        <fullName evidence="11">Nibrin-like</fullName>
    </submittedName>
</protein>
<evidence type="ECO:0000256" key="4">
    <source>
        <dbReference type="ARBA" id="ARBA00022763"/>
    </source>
</evidence>
<feature type="region of interest" description="Disordered" evidence="9">
    <location>
        <begin position="817"/>
        <end position="851"/>
    </location>
</feature>
<dbReference type="GO" id="GO:0003684">
    <property type="term" value="F:damaged DNA binding"/>
    <property type="evidence" value="ECO:0007669"/>
    <property type="project" value="TreeGrafter"/>
</dbReference>
<keyword evidence="7" id="KW-0131">Cell cycle</keyword>
<evidence type="ECO:0000256" key="6">
    <source>
        <dbReference type="ARBA" id="ARBA00023242"/>
    </source>
</evidence>
<feature type="compositionally biased region" description="Polar residues" evidence="9">
    <location>
        <begin position="589"/>
        <end position="600"/>
    </location>
</feature>
<feature type="compositionally biased region" description="Basic and acidic residues" evidence="9">
    <location>
        <begin position="817"/>
        <end position="842"/>
    </location>
</feature>
<dbReference type="Pfam" id="PF00498">
    <property type="entry name" value="FHA"/>
    <property type="match status" value="1"/>
</dbReference>